<evidence type="ECO:0000256" key="1">
    <source>
        <dbReference type="ARBA" id="ARBA00023118"/>
    </source>
</evidence>
<organism evidence="3 4">
    <name type="scientific">Sulfidibacter corallicola</name>
    <dbReference type="NCBI Taxonomy" id="2818388"/>
    <lineage>
        <taxon>Bacteria</taxon>
        <taxon>Pseudomonadati</taxon>
        <taxon>Acidobacteriota</taxon>
        <taxon>Holophagae</taxon>
        <taxon>Acanthopleuribacterales</taxon>
        <taxon>Acanthopleuribacteraceae</taxon>
        <taxon>Sulfidibacter</taxon>
    </lineage>
</organism>
<dbReference type="Proteomes" id="UP000663929">
    <property type="component" value="Chromosome"/>
</dbReference>
<dbReference type="CDD" id="cd09726">
    <property type="entry name" value="RAMP_I_III"/>
    <property type="match status" value="1"/>
</dbReference>
<dbReference type="EMBL" id="CP071793">
    <property type="protein sequence ID" value="QTD50533.1"/>
    <property type="molecule type" value="Genomic_DNA"/>
</dbReference>
<feature type="domain" description="CRISPR type III-associated protein" evidence="2">
    <location>
        <begin position="20"/>
        <end position="206"/>
    </location>
</feature>
<keyword evidence="4" id="KW-1185">Reference proteome</keyword>
<dbReference type="InterPro" id="IPR005537">
    <property type="entry name" value="RAMP_III_fam"/>
</dbReference>
<evidence type="ECO:0000313" key="3">
    <source>
        <dbReference type="EMBL" id="QTD50533.1"/>
    </source>
</evidence>
<reference evidence="3" key="1">
    <citation type="submission" date="2021-03" db="EMBL/GenBank/DDBJ databases">
        <title>Acanthopleuribacteraceae sp. M133.</title>
        <authorList>
            <person name="Wang G."/>
        </authorList>
    </citation>
    <scope>NUCLEOTIDE SEQUENCE</scope>
    <source>
        <strain evidence="3">M133</strain>
    </source>
</reference>
<dbReference type="PANTHER" id="PTHR35579:SF3">
    <property type="entry name" value="CRISPR SYSTEM CMS ENDORIBONUCLEASE CSM3"/>
    <property type="match status" value="1"/>
</dbReference>
<sequence>MSPTIPVDRGPAAAEPALRFEISSYWHTGGAASGGFVLDNLAKRDAHDLPYVPGRTVKGLVRDACLRAEHWGRLDRGTTDRWFGTSTETTGRTRYETEPGLLGFDDAVLPKEITAVLATREAAHLAAHLYRHIHATSIDARTGHAKDKSLRGTEVVVPLTLRAPIFFPIPGTASSLGDCWPSDLERALSLIRGLGMSRSRGLGRVRVRLEHPDLVRPASEVSP</sequence>
<dbReference type="InterPro" id="IPR052216">
    <property type="entry name" value="CRISPR_Csm3_endoribonuclease"/>
</dbReference>
<dbReference type="GO" id="GO:0051607">
    <property type="term" value="P:defense response to virus"/>
    <property type="evidence" value="ECO:0007669"/>
    <property type="project" value="UniProtKB-KW"/>
</dbReference>
<dbReference type="Pfam" id="PF03787">
    <property type="entry name" value="RAMPs"/>
    <property type="match status" value="1"/>
</dbReference>
<protein>
    <recommendedName>
        <fullName evidence="2">CRISPR type III-associated protein domain-containing protein</fullName>
    </recommendedName>
</protein>
<gene>
    <name evidence="3" type="ORF">J3U87_33535</name>
</gene>
<dbReference type="AlphaFoldDB" id="A0A8A4TLT8"/>
<evidence type="ECO:0000259" key="2">
    <source>
        <dbReference type="Pfam" id="PF03787"/>
    </source>
</evidence>
<dbReference type="PANTHER" id="PTHR35579">
    <property type="entry name" value="CRISPR SYSTEM CMS ENDORIBONUCLEASE CSM3"/>
    <property type="match status" value="1"/>
</dbReference>
<dbReference type="RefSeq" id="WP_237380341.1">
    <property type="nucleotide sequence ID" value="NZ_CP071793.1"/>
</dbReference>
<accession>A0A8A4TLT8</accession>
<evidence type="ECO:0000313" key="4">
    <source>
        <dbReference type="Proteomes" id="UP000663929"/>
    </source>
</evidence>
<dbReference type="KEGG" id="scor:J3U87_33535"/>
<proteinExistence type="predicted"/>
<keyword evidence="1" id="KW-0051">Antiviral defense</keyword>
<name>A0A8A4TLT8_SULCO</name>